<evidence type="ECO:0000256" key="1">
    <source>
        <dbReference type="SAM" id="MobiDB-lite"/>
    </source>
</evidence>
<protein>
    <recommendedName>
        <fullName evidence="2">DUF2423 domain-containing protein</fullName>
    </recommendedName>
</protein>
<dbReference type="PANTHER" id="PTHR28219:SF1">
    <property type="entry name" value="UPF0642 PROTEIN YBL028C"/>
    <property type="match status" value="1"/>
</dbReference>
<feature type="compositionally biased region" description="Basic residues" evidence="1">
    <location>
        <begin position="97"/>
        <end position="106"/>
    </location>
</feature>
<name>A0A383UP28_BLUHO</name>
<organism evidence="3 4">
    <name type="scientific">Blumeria hordei</name>
    <name type="common">Barley powdery mildew</name>
    <name type="synonym">Blumeria graminis f. sp. hordei</name>
    <dbReference type="NCBI Taxonomy" id="2867405"/>
    <lineage>
        <taxon>Eukaryota</taxon>
        <taxon>Fungi</taxon>
        <taxon>Dikarya</taxon>
        <taxon>Ascomycota</taxon>
        <taxon>Pezizomycotina</taxon>
        <taxon>Leotiomycetes</taxon>
        <taxon>Erysiphales</taxon>
        <taxon>Erysiphaceae</taxon>
        <taxon>Blumeria</taxon>
    </lineage>
</organism>
<evidence type="ECO:0000313" key="3">
    <source>
        <dbReference type="EMBL" id="SZF01647.1"/>
    </source>
</evidence>
<dbReference type="Proteomes" id="UP000275772">
    <property type="component" value="Unassembled WGS sequence"/>
</dbReference>
<sequence>MAKGARSSTRKANNVRLKTKVFGPTENARTERLSEKLQKLASLPKPTQDTIMTIDPETSDYLKEQLDAERKQDEEMEIDNLPFIAGKQPKSTGKNKVEKKRFKRRTSIVFPKYNREKSNSKRTKK</sequence>
<dbReference type="EMBL" id="UNSH01000041">
    <property type="protein sequence ID" value="SZF01647.1"/>
    <property type="molecule type" value="Genomic_DNA"/>
</dbReference>
<dbReference type="InterPro" id="IPR019434">
    <property type="entry name" value="DUF2423"/>
</dbReference>
<feature type="region of interest" description="Disordered" evidence="1">
    <location>
        <begin position="69"/>
        <end position="125"/>
    </location>
</feature>
<dbReference type="GO" id="GO:0030687">
    <property type="term" value="C:preribosome, large subunit precursor"/>
    <property type="evidence" value="ECO:0007669"/>
    <property type="project" value="TreeGrafter"/>
</dbReference>
<evidence type="ECO:0000259" key="2">
    <source>
        <dbReference type="Pfam" id="PF10338"/>
    </source>
</evidence>
<reference evidence="3 4" key="1">
    <citation type="submission" date="2017-11" db="EMBL/GenBank/DDBJ databases">
        <authorList>
            <person name="Kracher B."/>
        </authorList>
    </citation>
    <scope>NUCLEOTIDE SEQUENCE [LARGE SCALE GENOMIC DNA]</scope>
    <source>
        <strain evidence="3 4">RACE1</strain>
    </source>
</reference>
<feature type="domain" description="DUF2423" evidence="2">
    <location>
        <begin position="1"/>
        <end position="42"/>
    </location>
</feature>
<gene>
    <name evidence="3" type="ORF">BLGHR1_12416</name>
</gene>
<dbReference type="Pfam" id="PF10338">
    <property type="entry name" value="YBL028C_N"/>
    <property type="match status" value="1"/>
</dbReference>
<dbReference type="PANTHER" id="PTHR28219">
    <property type="entry name" value="UPF0642 PROTEIN YBL028C"/>
    <property type="match status" value="1"/>
</dbReference>
<dbReference type="AlphaFoldDB" id="A0A383UP28"/>
<evidence type="ECO:0000313" key="4">
    <source>
        <dbReference type="Proteomes" id="UP000275772"/>
    </source>
</evidence>
<dbReference type="VEuPathDB" id="FungiDB:BLGHR1_12416"/>
<proteinExistence type="predicted"/>
<accession>A0A383UP28</accession>